<gene>
    <name evidence="3" type="ORF">ROA7745_00794</name>
</gene>
<dbReference type="AlphaFoldDB" id="A0A1X7BMZ0"/>
<feature type="transmembrane region" description="Helical" evidence="1">
    <location>
        <begin position="7"/>
        <end position="26"/>
    </location>
</feature>
<dbReference type="EMBL" id="FWXB01000002">
    <property type="protein sequence ID" value="SMC10985.1"/>
    <property type="molecule type" value="Genomic_DNA"/>
</dbReference>
<keyword evidence="1" id="KW-0472">Membrane</keyword>
<dbReference type="CDD" id="cd03509">
    <property type="entry name" value="DesA_FADS-like"/>
    <property type="match status" value="1"/>
</dbReference>
<feature type="domain" description="Fatty acid desaturase" evidence="2">
    <location>
        <begin position="33"/>
        <end position="272"/>
    </location>
</feature>
<sequence length="298" mass="34456">MTETRKAVEWPTLALLACCYGGWGLSLFWLSALWLPMGVAAATVLIALHSSLTHEMIHGHPFRISALNEVVGFPCLGLFIPFRRFKDLHLAHHRDEMLTDPYDDPESNYLDPAVWDHQPRWRQRLLMFNNTLMGRMLVGPAIGLHAFWRGDLAALRAGHRAVTIAWLLQVPSVAFVLFVVWLSPMPLWAYLVAAYFGYSIIKIRTYLEHRAHDQAGGRTAIVEDSGLLAFLFLNNNLHVVHHMHPRVAWYDLPALYRANRATYLERNDSYVYRSYGQIFRQHFWRAKDPVPHPLWPRQ</sequence>
<dbReference type="Pfam" id="PF00487">
    <property type="entry name" value="FA_desaturase"/>
    <property type="match status" value="1"/>
</dbReference>
<evidence type="ECO:0000313" key="4">
    <source>
        <dbReference type="Proteomes" id="UP000193224"/>
    </source>
</evidence>
<feature type="transmembrane region" description="Helical" evidence="1">
    <location>
        <begin position="132"/>
        <end position="149"/>
    </location>
</feature>
<proteinExistence type="predicted"/>
<evidence type="ECO:0000313" key="3">
    <source>
        <dbReference type="EMBL" id="SMC10985.1"/>
    </source>
</evidence>
<protein>
    <submittedName>
        <fullName evidence="3">Fatty acid desaturase</fullName>
    </submittedName>
</protein>
<accession>A0A1X7BMZ0</accession>
<evidence type="ECO:0000256" key="1">
    <source>
        <dbReference type="SAM" id="Phobius"/>
    </source>
</evidence>
<keyword evidence="1" id="KW-0812">Transmembrane</keyword>
<dbReference type="RefSeq" id="WP_085799165.1">
    <property type="nucleotide sequence ID" value="NZ_FWXB01000002.1"/>
</dbReference>
<feature type="transmembrane region" description="Helical" evidence="1">
    <location>
        <begin position="64"/>
        <end position="82"/>
    </location>
</feature>
<organism evidence="3 4">
    <name type="scientific">Roseovarius aestuarii</name>
    <dbReference type="NCBI Taxonomy" id="475083"/>
    <lineage>
        <taxon>Bacteria</taxon>
        <taxon>Pseudomonadati</taxon>
        <taxon>Pseudomonadota</taxon>
        <taxon>Alphaproteobacteria</taxon>
        <taxon>Rhodobacterales</taxon>
        <taxon>Roseobacteraceae</taxon>
        <taxon>Roseovarius</taxon>
    </lineage>
</organism>
<keyword evidence="4" id="KW-1185">Reference proteome</keyword>
<reference evidence="3 4" key="1">
    <citation type="submission" date="2017-03" db="EMBL/GenBank/DDBJ databases">
        <authorList>
            <person name="Afonso C.L."/>
            <person name="Miller P.J."/>
            <person name="Scott M.A."/>
            <person name="Spackman E."/>
            <person name="Goraichik I."/>
            <person name="Dimitrov K.M."/>
            <person name="Suarez D.L."/>
            <person name="Swayne D.E."/>
        </authorList>
    </citation>
    <scope>NUCLEOTIDE SEQUENCE [LARGE SCALE GENOMIC DNA]</scope>
    <source>
        <strain evidence="3 4">CECT 7745</strain>
    </source>
</reference>
<dbReference type="OrthoDB" id="784276at2"/>
<dbReference type="Proteomes" id="UP000193224">
    <property type="component" value="Unassembled WGS sequence"/>
</dbReference>
<evidence type="ECO:0000259" key="2">
    <source>
        <dbReference type="Pfam" id="PF00487"/>
    </source>
</evidence>
<dbReference type="InterPro" id="IPR005804">
    <property type="entry name" value="FA_desaturase_dom"/>
</dbReference>
<keyword evidence="1" id="KW-1133">Transmembrane helix</keyword>
<dbReference type="GO" id="GO:0006629">
    <property type="term" value="P:lipid metabolic process"/>
    <property type="evidence" value="ECO:0007669"/>
    <property type="project" value="InterPro"/>
</dbReference>
<name>A0A1X7BMZ0_9RHOB</name>